<sequence length="909" mass="99883">MNRRGHMSKKIPQVKIRPAPARSGENRQASPESGWDEEREEIDIAQDDQLQRQSRKNAKPWKGVHLTFTGVENKAHLMGLARELGANTESALTKSVTHVVAVACQSAKYHYAVEHRIPVMTPMWIEDAHAVWLEGNDFDFWEMQEAHRLLPFEGLRIAMSGIEHLDRRRQIVDLINFNGGIYSKDLDKECTHLVSSKPAMEKRPSEKIKWALRNIADNEAARRRGNKISEDADIKIVYEEWIWDCVAYKGRWKETMYDARKPRRGGRVNPTDVINDTVNLPEPERRVVLETAVNLPDNFDASEPAAIKRRKEKGLDSLVGQIIPGISNGGGSGRSTPKRASPDVEEEPLAKRPKTIKSSMAHLSRTTSFAAEADRKPPARSKFSSPAVIEDVIDDGKPKVEPDVKPDTKPDVKPVPLLDTSADPSLVQVFEGLKMVNRADGIFDQVNSHLGMRGAILVSWSEFKAGLEVDYVIVRMDFKGVPEQQQSGQTKWVTENWVECCVTEEAIVDPNSDIFYRPLTFPTPLPGIPGPETMRLHISGSIGNGYGQWARRLARALGFSLSESAASQEMTHLVTNQSNTQKMRRASRIGAKIVSIEWIQKMAETGKLEPWEDYQLTLPNALKPRMSNNADATSNMSIASNGDLDRLKIVSKTAREQAASAAGPSNGASSSGAETARALRAHSTHIDRASPEKKDKMEAPAHPVPSAGGSARKLPTGIHSLSPEKQSTLLRAEASPLKAAKSSPKVSTAASPSISIHNPSPAKSASSRAASKSPVKPSELDIADVVGENRVLGQKESMTEVMRRLAERPSGSATKNPPRRARPSARLKTTASRSPAVNSPASNSAAGANPSPLSRPAWEEESMQYPDDPLRDLALGQAEESMQVMHMDPAGDKAKRRLYALLKKGEEST</sequence>
<dbReference type="PANTHER" id="PTHR13561">
    <property type="entry name" value="DNA REPLICATION REGULATOR DPB11-RELATED"/>
    <property type="match status" value="1"/>
</dbReference>
<feature type="compositionally biased region" description="Basic and acidic residues" evidence="2">
    <location>
        <begin position="797"/>
        <end position="807"/>
    </location>
</feature>
<dbReference type="AlphaFoldDB" id="A0A5D3B2V5"/>
<dbReference type="PROSITE" id="PS50172">
    <property type="entry name" value="BRCT"/>
    <property type="match status" value="3"/>
</dbReference>
<feature type="compositionally biased region" description="Basic and acidic residues" evidence="2">
    <location>
        <begin position="394"/>
        <end position="412"/>
    </location>
</feature>
<dbReference type="EMBL" id="NIDF01000022">
    <property type="protein sequence ID" value="TYJ56600.1"/>
    <property type="molecule type" value="Genomic_DNA"/>
</dbReference>
<evidence type="ECO:0000259" key="3">
    <source>
        <dbReference type="PROSITE" id="PS50172"/>
    </source>
</evidence>
<organism evidence="4 5">
    <name type="scientific">Cryptococcus floricola</name>
    <dbReference type="NCBI Taxonomy" id="2591691"/>
    <lineage>
        <taxon>Eukaryota</taxon>
        <taxon>Fungi</taxon>
        <taxon>Dikarya</taxon>
        <taxon>Basidiomycota</taxon>
        <taxon>Agaricomycotina</taxon>
        <taxon>Tremellomycetes</taxon>
        <taxon>Tremellales</taxon>
        <taxon>Cryptococcaceae</taxon>
        <taxon>Cryptococcus</taxon>
    </lineage>
</organism>
<proteinExistence type="predicted"/>
<reference evidence="4 5" key="1">
    <citation type="submission" date="2017-05" db="EMBL/GenBank/DDBJ databases">
        <title>The Genome Sequence of Tsuchiyaea wingfieldii DSM 27421.</title>
        <authorList>
            <person name="Cuomo C."/>
            <person name="Passer A."/>
            <person name="Billmyre B."/>
            <person name="Heitman J."/>
        </authorList>
    </citation>
    <scope>NUCLEOTIDE SEQUENCE [LARGE SCALE GENOMIC DNA]</scope>
    <source>
        <strain evidence="4 5">DSM 27421</strain>
    </source>
</reference>
<feature type="region of interest" description="Disordered" evidence="2">
    <location>
        <begin position="318"/>
        <end position="417"/>
    </location>
</feature>
<feature type="compositionally biased region" description="Low complexity" evidence="2">
    <location>
        <begin position="658"/>
        <end position="673"/>
    </location>
</feature>
<gene>
    <name evidence="4" type="ORF">B9479_002692</name>
</gene>
<dbReference type="InterPro" id="IPR036420">
    <property type="entry name" value="BRCT_dom_sf"/>
</dbReference>
<feature type="compositionally biased region" description="Polar residues" evidence="2">
    <location>
        <begin position="744"/>
        <end position="758"/>
    </location>
</feature>
<evidence type="ECO:0000256" key="1">
    <source>
        <dbReference type="ARBA" id="ARBA00022737"/>
    </source>
</evidence>
<dbReference type="GO" id="GO:0033314">
    <property type="term" value="P:mitotic DNA replication checkpoint signaling"/>
    <property type="evidence" value="ECO:0007669"/>
    <property type="project" value="TreeGrafter"/>
</dbReference>
<comment type="caution">
    <text evidence="4">The sequence shown here is derived from an EMBL/GenBank/DDBJ whole genome shotgun (WGS) entry which is preliminary data.</text>
</comment>
<evidence type="ECO:0000313" key="4">
    <source>
        <dbReference type="EMBL" id="TYJ56600.1"/>
    </source>
</evidence>
<dbReference type="SMART" id="SM00292">
    <property type="entry name" value="BRCT"/>
    <property type="match status" value="3"/>
</dbReference>
<dbReference type="PANTHER" id="PTHR13561:SF20">
    <property type="entry name" value="DNA TOPOISOMERASE 2-BINDING PROTEIN 1"/>
    <property type="match status" value="1"/>
</dbReference>
<evidence type="ECO:0000256" key="2">
    <source>
        <dbReference type="SAM" id="MobiDB-lite"/>
    </source>
</evidence>
<feature type="region of interest" description="Disordered" evidence="2">
    <location>
        <begin position="1"/>
        <end position="42"/>
    </location>
</feature>
<feature type="compositionally biased region" description="Low complexity" evidence="2">
    <location>
        <begin position="759"/>
        <end position="777"/>
    </location>
</feature>
<dbReference type="Pfam" id="PF12738">
    <property type="entry name" value="PTCB-BRCT"/>
    <property type="match status" value="3"/>
</dbReference>
<dbReference type="Gene3D" id="3.40.50.10190">
    <property type="entry name" value="BRCT domain"/>
    <property type="match status" value="4"/>
</dbReference>
<protein>
    <recommendedName>
        <fullName evidence="3">BRCT domain-containing protein</fullName>
    </recommendedName>
</protein>
<feature type="domain" description="BRCT" evidence="3">
    <location>
        <begin position="147"/>
        <end position="246"/>
    </location>
</feature>
<name>A0A5D3B2V5_9TREE</name>
<feature type="compositionally biased region" description="Basic and acidic residues" evidence="2">
    <location>
        <begin position="684"/>
        <end position="699"/>
    </location>
</feature>
<feature type="region of interest" description="Disordered" evidence="2">
    <location>
        <begin position="655"/>
        <end position="720"/>
    </location>
</feature>
<dbReference type="InterPro" id="IPR001357">
    <property type="entry name" value="BRCT_dom"/>
</dbReference>
<dbReference type="InterPro" id="IPR059215">
    <property type="entry name" value="BRCT2_TopBP1-like"/>
</dbReference>
<feature type="domain" description="BRCT" evidence="3">
    <location>
        <begin position="56"/>
        <end position="127"/>
    </location>
</feature>
<dbReference type="GO" id="GO:0006270">
    <property type="term" value="P:DNA replication initiation"/>
    <property type="evidence" value="ECO:0007669"/>
    <property type="project" value="TreeGrafter"/>
</dbReference>
<keyword evidence="1" id="KW-0677">Repeat</keyword>
<feature type="region of interest" description="Disordered" evidence="2">
    <location>
        <begin position="734"/>
        <end position="871"/>
    </location>
</feature>
<dbReference type="SUPFAM" id="SSF52113">
    <property type="entry name" value="BRCT domain"/>
    <property type="match status" value="3"/>
</dbReference>
<dbReference type="Proteomes" id="UP000322245">
    <property type="component" value="Unassembled WGS sequence"/>
</dbReference>
<dbReference type="GO" id="GO:0007095">
    <property type="term" value="P:mitotic G2 DNA damage checkpoint signaling"/>
    <property type="evidence" value="ECO:0007669"/>
    <property type="project" value="TreeGrafter"/>
</dbReference>
<feature type="compositionally biased region" description="Low complexity" evidence="2">
    <location>
        <begin position="831"/>
        <end position="852"/>
    </location>
</feature>
<accession>A0A5D3B2V5</accession>
<dbReference type="CDD" id="cd17731">
    <property type="entry name" value="BRCT_TopBP1_rpt2_like"/>
    <property type="match status" value="1"/>
</dbReference>
<keyword evidence="5" id="KW-1185">Reference proteome</keyword>
<evidence type="ECO:0000313" key="5">
    <source>
        <dbReference type="Proteomes" id="UP000322245"/>
    </source>
</evidence>
<feature type="domain" description="BRCT" evidence="3">
    <location>
        <begin position="551"/>
        <end position="616"/>
    </location>
</feature>